<keyword evidence="4" id="KW-1185">Reference proteome</keyword>
<keyword evidence="3" id="KW-0808">Transferase</keyword>
<dbReference type="Gene3D" id="3.40.250.10">
    <property type="entry name" value="Rhodanese-like domain"/>
    <property type="match status" value="2"/>
</dbReference>
<gene>
    <name evidence="3" type="ORF">EC844_10490</name>
</gene>
<dbReference type="AlphaFoldDB" id="A0A4R1XVV6"/>
<dbReference type="InterPro" id="IPR036873">
    <property type="entry name" value="Rhodanese-like_dom_sf"/>
</dbReference>
<dbReference type="Proteomes" id="UP000294963">
    <property type="component" value="Unassembled WGS sequence"/>
</dbReference>
<name>A0A4R1XVV6_ACICA</name>
<feature type="domain" description="Rhodanese" evidence="2">
    <location>
        <begin position="164"/>
        <end position="276"/>
    </location>
</feature>
<keyword evidence="1" id="KW-0677">Repeat</keyword>
<dbReference type="PROSITE" id="PS50206">
    <property type="entry name" value="RHODANESE_3"/>
    <property type="match status" value="2"/>
</dbReference>
<sequence length="284" mass="31942">MTNSAIDLGLLIEAEQLVPYLGHPQLRIIDLSRASVYAQLHIPHALHLKPQHLIQLHDEATGFLPDQAHLEQLIQQLNISPEHRVVVYDDEGGAWAGRLIWNLHCIGFEQTSLLNGGIHAWLGAGLPTSNQVPVLASVAQVIPVNLSYATQYRIQYDDLLQKLQQQQIQLWDCRTKDEYTGLRLAARRGGHIPGAVHFEWSTALNRENHLKLHPLAHTQQRLEQLGLSVNQPVVVYCQSHHRSGLAYIIGRLLGWQILAYDGAWSEWGNRPDSPIVSGETPFEL</sequence>
<proteinExistence type="predicted"/>
<keyword evidence="3" id="KW-0670">Pyruvate</keyword>
<reference evidence="3 4" key="1">
    <citation type="submission" date="2019-03" db="EMBL/GenBank/DDBJ databases">
        <title>Genomic analyses of the natural microbiome of Caenorhabditis elegans.</title>
        <authorList>
            <person name="Samuel B."/>
        </authorList>
    </citation>
    <scope>NUCLEOTIDE SEQUENCE [LARGE SCALE GENOMIC DNA]</scope>
    <source>
        <strain evidence="3 4">JUb89</strain>
    </source>
</reference>
<dbReference type="InterPro" id="IPR001763">
    <property type="entry name" value="Rhodanese-like_dom"/>
</dbReference>
<accession>A0A4R1XVV6</accession>
<feature type="domain" description="Rhodanese" evidence="2">
    <location>
        <begin position="22"/>
        <end position="130"/>
    </location>
</feature>
<dbReference type="Pfam" id="PF00581">
    <property type="entry name" value="Rhodanese"/>
    <property type="match status" value="2"/>
</dbReference>
<evidence type="ECO:0000313" key="3">
    <source>
        <dbReference type="EMBL" id="TCM68714.1"/>
    </source>
</evidence>
<evidence type="ECO:0000313" key="4">
    <source>
        <dbReference type="Proteomes" id="UP000294963"/>
    </source>
</evidence>
<dbReference type="EMBL" id="SLVJ01000004">
    <property type="protein sequence ID" value="TCM68714.1"/>
    <property type="molecule type" value="Genomic_DNA"/>
</dbReference>
<organism evidence="3 4">
    <name type="scientific">Acinetobacter calcoaceticus</name>
    <dbReference type="NCBI Taxonomy" id="471"/>
    <lineage>
        <taxon>Bacteria</taxon>
        <taxon>Pseudomonadati</taxon>
        <taxon>Pseudomonadota</taxon>
        <taxon>Gammaproteobacteria</taxon>
        <taxon>Moraxellales</taxon>
        <taxon>Moraxellaceae</taxon>
        <taxon>Acinetobacter</taxon>
        <taxon>Acinetobacter calcoaceticus/baumannii complex</taxon>
    </lineage>
</organism>
<evidence type="ECO:0000259" key="2">
    <source>
        <dbReference type="PROSITE" id="PS50206"/>
    </source>
</evidence>
<dbReference type="InterPro" id="IPR051126">
    <property type="entry name" value="Thiosulfate_sulfurtransferase"/>
</dbReference>
<comment type="caution">
    <text evidence="3">The sequence shown here is derived from an EMBL/GenBank/DDBJ whole genome shotgun (WGS) entry which is preliminary data.</text>
</comment>
<dbReference type="SMART" id="SM00450">
    <property type="entry name" value="RHOD"/>
    <property type="match status" value="2"/>
</dbReference>
<protein>
    <submittedName>
        <fullName evidence="3">Thiosulfate/3-mercaptopyruvate sulfurtransferase</fullName>
    </submittedName>
</protein>
<dbReference type="SUPFAM" id="SSF52821">
    <property type="entry name" value="Rhodanese/Cell cycle control phosphatase"/>
    <property type="match status" value="2"/>
</dbReference>
<dbReference type="PANTHER" id="PTHR43855:SF1">
    <property type="entry name" value="THIOSULFATE SULFURTRANSFERASE"/>
    <property type="match status" value="1"/>
</dbReference>
<dbReference type="OrthoDB" id="9781034at2"/>
<dbReference type="PANTHER" id="PTHR43855">
    <property type="entry name" value="THIOSULFATE SULFURTRANSFERASE"/>
    <property type="match status" value="1"/>
</dbReference>
<evidence type="ECO:0000256" key="1">
    <source>
        <dbReference type="ARBA" id="ARBA00022737"/>
    </source>
</evidence>
<dbReference type="CDD" id="cd01448">
    <property type="entry name" value="TST_Repeat_1"/>
    <property type="match status" value="1"/>
</dbReference>
<dbReference type="GO" id="GO:0016740">
    <property type="term" value="F:transferase activity"/>
    <property type="evidence" value="ECO:0007669"/>
    <property type="project" value="UniProtKB-KW"/>
</dbReference>